<gene>
    <name evidence="1" type="ORF">LOK49_LG06G01583</name>
</gene>
<proteinExistence type="predicted"/>
<sequence>MLVSSYFCIAWSRTTSLRLDSLRPKEPSMYLYMFLGVPLCVWRGGGRGASELRIEQKLIIIQVDDESRGCLMEIIERNRLRSYTIKIDLGGVSWAIQALQQTLSKPAERWEVNRQWRFSCDFSAGENEGEESQGTAPTRGKLEMRRQLGDLIEIREVDEGHFEIHEVLQNLEEYRSSESSKSKSKVEISEDEQADNEWDLNSFFNADCTTEGEDIEKVYESLNQVNPFFNQDLTFSSSHNGVQAIPDSSFSGEGARGGVSLLYLSNSFCLVHEVSSIDTVVQGVTFEIPTATMNEFIIVSKSLHSIISQGQVNGNQGGVLGNHFDKGDQVFSEGKEKTEGWLKELTSTEEYAKRNYANNDSEYNTVIASLTSQRRHYLLGDVYDDMMLDGVKPERDTFHSPIAGAMKGARLQDAFFFRDEMKAMGLVPDVMETLLEMLRRDNQTPDVFILMQVMRCYLHSGDIERGQKIFEEYMKSGKQAMVELYVTLAEGAMVGYTPKGMQLAFETLENRTSRDFFLSPKMGNDLLLVAAGEKTGGYTMANYVWDLMQARKIMPSLPAVEAYYNGLKERDIPEDDQQMIIVTRTYNNLRQKIGPGPGRGQS</sequence>
<comment type="caution">
    <text evidence="1">The sequence shown here is derived from an EMBL/GenBank/DDBJ whole genome shotgun (WGS) entry which is preliminary data.</text>
</comment>
<dbReference type="EMBL" id="CM045762">
    <property type="protein sequence ID" value="KAI8010041.1"/>
    <property type="molecule type" value="Genomic_DNA"/>
</dbReference>
<organism evidence="1 2">
    <name type="scientific">Camellia lanceoleosa</name>
    <dbReference type="NCBI Taxonomy" id="1840588"/>
    <lineage>
        <taxon>Eukaryota</taxon>
        <taxon>Viridiplantae</taxon>
        <taxon>Streptophyta</taxon>
        <taxon>Embryophyta</taxon>
        <taxon>Tracheophyta</taxon>
        <taxon>Spermatophyta</taxon>
        <taxon>Magnoliopsida</taxon>
        <taxon>eudicotyledons</taxon>
        <taxon>Gunneridae</taxon>
        <taxon>Pentapetalae</taxon>
        <taxon>asterids</taxon>
        <taxon>Ericales</taxon>
        <taxon>Theaceae</taxon>
        <taxon>Camellia</taxon>
    </lineage>
</organism>
<evidence type="ECO:0000313" key="1">
    <source>
        <dbReference type="EMBL" id="KAI8010041.1"/>
    </source>
</evidence>
<accession>A0ACC0HDG3</accession>
<keyword evidence="2" id="KW-1185">Reference proteome</keyword>
<dbReference type="Proteomes" id="UP001060215">
    <property type="component" value="Chromosome 5"/>
</dbReference>
<protein>
    <submittedName>
        <fullName evidence="1">Pentatricopeptide repeat-containing protein</fullName>
    </submittedName>
</protein>
<reference evidence="1 2" key="1">
    <citation type="journal article" date="2022" name="Plant J.">
        <title>Chromosome-level genome of Camellia lanceoleosa provides a valuable resource for understanding genome evolution and self-incompatibility.</title>
        <authorList>
            <person name="Gong W."/>
            <person name="Xiao S."/>
            <person name="Wang L."/>
            <person name="Liao Z."/>
            <person name="Chang Y."/>
            <person name="Mo W."/>
            <person name="Hu G."/>
            <person name="Li W."/>
            <person name="Zhao G."/>
            <person name="Zhu H."/>
            <person name="Hu X."/>
            <person name="Ji K."/>
            <person name="Xiang X."/>
            <person name="Song Q."/>
            <person name="Yuan D."/>
            <person name="Jin S."/>
            <person name="Zhang L."/>
        </authorList>
    </citation>
    <scope>NUCLEOTIDE SEQUENCE [LARGE SCALE GENOMIC DNA]</scope>
    <source>
        <strain evidence="1">SQ_2022a</strain>
    </source>
</reference>
<name>A0ACC0HDG3_9ERIC</name>
<evidence type="ECO:0000313" key="2">
    <source>
        <dbReference type="Proteomes" id="UP001060215"/>
    </source>
</evidence>